<evidence type="ECO:0000313" key="8">
    <source>
        <dbReference type="Proteomes" id="UP000226525"/>
    </source>
</evidence>
<evidence type="ECO:0000256" key="4">
    <source>
        <dbReference type="ARBA" id="ARBA00022597"/>
    </source>
</evidence>
<dbReference type="PANTHER" id="PTHR33705:SF1">
    <property type="entry name" value="PHOSPHOCARRIER PROTEIN HPR"/>
    <property type="match status" value="1"/>
</dbReference>
<dbReference type="SUPFAM" id="SSF55594">
    <property type="entry name" value="HPr-like"/>
    <property type="match status" value="1"/>
</dbReference>
<dbReference type="PROSITE" id="PS51350">
    <property type="entry name" value="PTS_HPR_DOM"/>
    <property type="match status" value="1"/>
</dbReference>
<dbReference type="PRINTS" id="PR00107">
    <property type="entry name" value="PHOSPHOCPHPR"/>
</dbReference>
<dbReference type="InterPro" id="IPR035895">
    <property type="entry name" value="HPr-like_sf"/>
</dbReference>
<dbReference type="CDD" id="cd00367">
    <property type="entry name" value="PTS-HPr_like"/>
    <property type="match status" value="1"/>
</dbReference>
<keyword evidence="3" id="KW-0813">Transport</keyword>
<dbReference type="AlphaFoldDB" id="A0A2D6YHG0"/>
<comment type="function">
    <text evidence="1">General (non sugar-specific) component of the phosphoenolpyruvate-dependent sugar phosphotransferase system (sugar PTS). This major carbohydrate active-transport system catalyzes the phosphorylation of incoming sugar substrates concomitantly with their translocation across the cell membrane. The phosphoryl group from phosphoenolpyruvate (PEP) is transferred to the phosphoryl carrier protein HPr by enzyme I. Phospho-HPr then transfers it to the PTS EIIA domain.</text>
</comment>
<evidence type="ECO:0000256" key="2">
    <source>
        <dbReference type="ARBA" id="ARBA00020422"/>
    </source>
</evidence>
<evidence type="ECO:0000313" key="7">
    <source>
        <dbReference type="EMBL" id="MAH62615.1"/>
    </source>
</evidence>
<evidence type="ECO:0000256" key="3">
    <source>
        <dbReference type="ARBA" id="ARBA00022448"/>
    </source>
</evidence>
<name>A0A2D6YHG0_9DELT</name>
<dbReference type="NCBIfam" id="TIGR01003">
    <property type="entry name" value="PTS_HPr_family"/>
    <property type="match status" value="1"/>
</dbReference>
<dbReference type="EMBL" id="NZEX01000041">
    <property type="protein sequence ID" value="MAH62615.1"/>
    <property type="molecule type" value="Genomic_DNA"/>
</dbReference>
<dbReference type="PANTHER" id="PTHR33705">
    <property type="entry name" value="PHOSPHOCARRIER PROTEIN HPR"/>
    <property type="match status" value="1"/>
</dbReference>
<comment type="caution">
    <text evidence="7">The sequence shown here is derived from an EMBL/GenBank/DDBJ whole genome shotgun (WGS) entry which is preliminary data.</text>
</comment>
<protein>
    <recommendedName>
        <fullName evidence="2">Phosphocarrier protein HPr</fullName>
    </recommendedName>
    <alternativeName>
        <fullName evidence="5">Histidine-containing protein</fullName>
    </alternativeName>
</protein>
<reference evidence="8" key="1">
    <citation type="submission" date="2017-09" db="EMBL/GenBank/DDBJ databases">
        <title>The Reconstruction of 2,631 Draft Metagenome-Assembled Genomes from the Global Oceans.</title>
        <authorList>
            <person name="Tully B.J."/>
            <person name="Graham E.D."/>
            <person name="Heidelberg J.F."/>
        </authorList>
    </citation>
    <scope>NUCLEOTIDE SEQUENCE [LARGE SCALE GENOMIC DNA]</scope>
</reference>
<dbReference type="Pfam" id="PF00381">
    <property type="entry name" value="PTS-HPr"/>
    <property type="match status" value="1"/>
</dbReference>
<gene>
    <name evidence="7" type="ORF">CMN54_04035</name>
</gene>
<evidence type="ECO:0000256" key="5">
    <source>
        <dbReference type="ARBA" id="ARBA00033055"/>
    </source>
</evidence>
<evidence type="ECO:0000256" key="1">
    <source>
        <dbReference type="ARBA" id="ARBA00003681"/>
    </source>
</evidence>
<organism evidence="7 8">
    <name type="scientific">SAR324 cluster bacterium</name>
    <dbReference type="NCBI Taxonomy" id="2024889"/>
    <lineage>
        <taxon>Bacteria</taxon>
        <taxon>Deltaproteobacteria</taxon>
        <taxon>SAR324 cluster</taxon>
    </lineage>
</organism>
<evidence type="ECO:0000259" key="6">
    <source>
        <dbReference type="PROSITE" id="PS51350"/>
    </source>
</evidence>
<feature type="domain" description="HPr" evidence="6">
    <location>
        <begin position="8"/>
        <end position="97"/>
    </location>
</feature>
<dbReference type="InterPro" id="IPR001020">
    <property type="entry name" value="PTS_HPr_His_P_site"/>
</dbReference>
<sequence length="103" mass="11167">MTEENTWTSEGTVEITHDVGLHARPSVKLTKLAKRFSARIEIAADPEGPWIDAKSIVKVMGAKIPQGTILQLRAIGTDAQPAVEALIDLVNQNFEESQDAQSA</sequence>
<dbReference type="InterPro" id="IPR050399">
    <property type="entry name" value="HPr"/>
</dbReference>
<dbReference type="Gene3D" id="3.30.1340.10">
    <property type="entry name" value="HPr-like"/>
    <property type="match status" value="1"/>
</dbReference>
<dbReference type="PROSITE" id="PS00369">
    <property type="entry name" value="PTS_HPR_HIS"/>
    <property type="match status" value="1"/>
</dbReference>
<dbReference type="Proteomes" id="UP000226525">
    <property type="component" value="Unassembled WGS sequence"/>
</dbReference>
<keyword evidence="4" id="KW-0762">Sugar transport</keyword>
<accession>A0A2D6YHG0</accession>
<proteinExistence type="predicted"/>
<dbReference type="InterPro" id="IPR000032">
    <property type="entry name" value="HPr-like"/>
</dbReference>